<reference evidence="1 3" key="1">
    <citation type="submission" date="2019-01" db="EMBL/GenBank/DDBJ databases">
        <title>Draft genome sequences of three monokaryotic isolates of the white-rot basidiomycete fungus Dichomitus squalens.</title>
        <authorList>
            <consortium name="DOE Joint Genome Institute"/>
            <person name="Lopez S.C."/>
            <person name="Andreopoulos B."/>
            <person name="Pangilinan J."/>
            <person name="Lipzen A."/>
            <person name="Riley R."/>
            <person name="Ahrendt S."/>
            <person name="Ng V."/>
            <person name="Barry K."/>
            <person name="Daum C."/>
            <person name="Grigoriev I.V."/>
            <person name="Hilden K.S."/>
            <person name="Makela M.R."/>
            <person name="de Vries R.P."/>
        </authorList>
    </citation>
    <scope>NUCLEOTIDE SEQUENCE [LARGE SCALE GENOMIC DNA]</scope>
    <source>
        <strain evidence="2 3">CBS 464.89</strain>
        <strain evidence="1">OM18370.1</strain>
    </source>
</reference>
<dbReference type="Proteomes" id="UP000292957">
    <property type="component" value="Unassembled WGS sequence"/>
</dbReference>
<evidence type="ECO:0000313" key="2">
    <source>
        <dbReference type="EMBL" id="TBU62999.1"/>
    </source>
</evidence>
<keyword evidence="3" id="KW-1185">Reference proteome</keyword>
<proteinExistence type="predicted"/>
<gene>
    <name evidence="2" type="ORF">BD310DRAFT_870412</name>
    <name evidence="1" type="ORF">BD311DRAFT_748930</name>
</gene>
<name>A0A4V2K608_9APHY</name>
<sequence>MHRTLTPVGVVCRRRLRGFRIGNLQARPVIMIEVSLGEEDHDENSSARKKQPWNCRHRSACCSMRSGGNSIGNITAIGWTEMSTYGTIATMHDKVN</sequence>
<accession>A0A4V2K608</accession>
<organism evidence="1">
    <name type="scientific">Dichomitus squalens</name>
    <dbReference type="NCBI Taxonomy" id="114155"/>
    <lineage>
        <taxon>Eukaryota</taxon>
        <taxon>Fungi</taxon>
        <taxon>Dikarya</taxon>
        <taxon>Basidiomycota</taxon>
        <taxon>Agaricomycotina</taxon>
        <taxon>Agaricomycetes</taxon>
        <taxon>Polyporales</taxon>
        <taxon>Polyporaceae</taxon>
        <taxon>Dichomitus</taxon>
    </lineage>
</organism>
<protein>
    <submittedName>
        <fullName evidence="1">Uncharacterized protein</fullName>
    </submittedName>
</protein>
<dbReference type="EMBL" id="ML143391">
    <property type="protein sequence ID" value="TBU33590.1"/>
    <property type="molecule type" value="Genomic_DNA"/>
</dbReference>
<dbReference type="AlphaFoldDB" id="A0A4V2K608"/>
<dbReference type="Proteomes" id="UP000292082">
    <property type="component" value="Unassembled WGS sequence"/>
</dbReference>
<dbReference type="EMBL" id="ML145091">
    <property type="protein sequence ID" value="TBU62999.1"/>
    <property type="molecule type" value="Genomic_DNA"/>
</dbReference>
<evidence type="ECO:0000313" key="3">
    <source>
        <dbReference type="Proteomes" id="UP000292082"/>
    </source>
</evidence>
<evidence type="ECO:0000313" key="1">
    <source>
        <dbReference type="EMBL" id="TBU33590.1"/>
    </source>
</evidence>